<dbReference type="OMA" id="GGMKIPP"/>
<dbReference type="PROSITE" id="PS51318">
    <property type="entry name" value="TAT"/>
    <property type="match status" value="1"/>
</dbReference>
<comment type="caution">
    <text evidence="9">The sequence shown here is derived from an EMBL/GenBank/DDBJ whole genome shotgun (WGS) entry which is preliminary data.</text>
</comment>
<evidence type="ECO:0000256" key="5">
    <source>
        <dbReference type="ARBA" id="ARBA00023136"/>
    </source>
</evidence>
<keyword evidence="4 7" id="KW-0732">Signal</keyword>
<comment type="similarity">
    <text evidence="2">Belongs to the BMP lipoprotein family.</text>
</comment>
<gene>
    <name evidence="9" type="ORF">ATY41_07135</name>
</gene>
<evidence type="ECO:0000256" key="2">
    <source>
        <dbReference type="ARBA" id="ARBA00008610"/>
    </source>
</evidence>
<organism evidence="9 10">
    <name type="scientific">Leifsonia xyli subsp. xyli</name>
    <dbReference type="NCBI Taxonomy" id="59736"/>
    <lineage>
        <taxon>Bacteria</taxon>
        <taxon>Bacillati</taxon>
        <taxon>Actinomycetota</taxon>
        <taxon>Actinomycetes</taxon>
        <taxon>Micrococcales</taxon>
        <taxon>Microbacteriaceae</taxon>
        <taxon>Leifsonia</taxon>
    </lineage>
</organism>
<evidence type="ECO:0000256" key="1">
    <source>
        <dbReference type="ARBA" id="ARBA00004193"/>
    </source>
</evidence>
<dbReference type="PROSITE" id="PS51257">
    <property type="entry name" value="PROKAR_LIPOPROTEIN"/>
    <property type="match status" value="1"/>
</dbReference>
<evidence type="ECO:0000313" key="9">
    <source>
        <dbReference type="EMBL" id="ODA90998.1"/>
    </source>
</evidence>
<dbReference type="InterPro" id="IPR006311">
    <property type="entry name" value="TAT_signal"/>
</dbReference>
<evidence type="ECO:0000256" key="4">
    <source>
        <dbReference type="ARBA" id="ARBA00022729"/>
    </source>
</evidence>
<name>A0A1E2SMW4_LEIXY</name>
<dbReference type="Pfam" id="PF02608">
    <property type="entry name" value="Bmp"/>
    <property type="match status" value="1"/>
</dbReference>
<feature type="chain" id="PRO_5039164122" description="ABC transporter substrate-binding protein PnrA-like domain-containing protein" evidence="7">
    <location>
        <begin position="24"/>
        <end position="361"/>
    </location>
</feature>
<keyword evidence="6" id="KW-0449">Lipoprotein</keyword>
<comment type="subcellular location">
    <subcellularLocation>
        <location evidence="1">Cell membrane</location>
        <topology evidence="1">Lipid-anchor</topology>
    </subcellularLocation>
</comment>
<dbReference type="PANTHER" id="PTHR34296:SF2">
    <property type="entry name" value="ABC TRANSPORTER GUANOSINE-BINDING PROTEIN NUPN"/>
    <property type="match status" value="1"/>
</dbReference>
<dbReference type="OrthoDB" id="9784230at2"/>
<accession>A0A1E2SMW4</accession>
<reference evidence="9 10" key="1">
    <citation type="submission" date="2015-11" db="EMBL/GenBank/DDBJ databases">
        <authorList>
            <person name="Zhang Y."/>
            <person name="Guo Z."/>
        </authorList>
    </citation>
    <scope>NUCLEOTIDE SEQUENCE [LARGE SCALE GENOMIC DNA]</scope>
    <source>
        <strain evidence="10">gdw1</strain>
    </source>
</reference>
<sequence length="361" mass="37096">MTITARKSALTGLVAAGVVALLAACGSAPSSSNSAGANSASLPCIVSDQGGFNDRSFNQLGLEGVQEAAKKIGSSYKQVQSKSANDYLPNIKGLIQQGCSVIVASGFNLVAPVKEAAAANPKVNFVMVDDDSIKADNVKPVVFNTDEAGFLAGYAAASSSKTGVIGTYGGQKLPSVTIFMDGIADGVKYYNQQKGADKKVIGWDLASQDGQFVNSFVDLNTSKTIAQTMLGQNADVLAPIGGPIYQGAGAAIKDSGKDVTLIGNDADVYLTDQNGFNSLFLTSIMKNIKPTVATVVEQAASGSAFDSSPYVGTLKNNGVGIAPFHDFASKIAPTLKSELDKIKAGIVDGSIKVESPSAFAQ</sequence>
<dbReference type="Proteomes" id="UP000094426">
    <property type="component" value="Unassembled WGS sequence"/>
</dbReference>
<feature type="signal peptide" evidence="7">
    <location>
        <begin position="1"/>
        <end position="23"/>
    </location>
</feature>
<dbReference type="InterPro" id="IPR050957">
    <property type="entry name" value="BMP_lipoprotein"/>
</dbReference>
<dbReference type="InterPro" id="IPR003760">
    <property type="entry name" value="PnrA-like"/>
</dbReference>
<feature type="domain" description="ABC transporter substrate-binding protein PnrA-like" evidence="8">
    <location>
        <begin position="46"/>
        <end position="343"/>
    </location>
</feature>
<evidence type="ECO:0000256" key="6">
    <source>
        <dbReference type="ARBA" id="ARBA00023288"/>
    </source>
</evidence>
<evidence type="ECO:0000256" key="3">
    <source>
        <dbReference type="ARBA" id="ARBA00022475"/>
    </source>
</evidence>
<keyword evidence="5" id="KW-0472">Membrane</keyword>
<dbReference type="EMBL" id="LNZG01000003">
    <property type="protein sequence ID" value="ODA90998.1"/>
    <property type="molecule type" value="Genomic_DNA"/>
</dbReference>
<dbReference type="InterPro" id="IPR028082">
    <property type="entry name" value="Peripla_BP_I"/>
</dbReference>
<dbReference type="SUPFAM" id="SSF53822">
    <property type="entry name" value="Periplasmic binding protein-like I"/>
    <property type="match status" value="1"/>
</dbReference>
<dbReference type="PANTHER" id="PTHR34296">
    <property type="entry name" value="TRANSCRIPTIONAL ACTIVATOR PROTEIN MED"/>
    <property type="match status" value="1"/>
</dbReference>
<evidence type="ECO:0000259" key="8">
    <source>
        <dbReference type="Pfam" id="PF02608"/>
    </source>
</evidence>
<dbReference type="GO" id="GO:0005886">
    <property type="term" value="C:plasma membrane"/>
    <property type="evidence" value="ECO:0007669"/>
    <property type="project" value="UniProtKB-SubCell"/>
</dbReference>
<dbReference type="AlphaFoldDB" id="A0A1E2SMW4"/>
<dbReference type="CDD" id="cd06354">
    <property type="entry name" value="PBP1_PrnA-like"/>
    <property type="match status" value="1"/>
</dbReference>
<evidence type="ECO:0000256" key="7">
    <source>
        <dbReference type="SAM" id="SignalP"/>
    </source>
</evidence>
<proteinExistence type="inferred from homology"/>
<dbReference type="RefSeq" id="WP_011185450.1">
    <property type="nucleotide sequence ID" value="NZ_LNZG01000003.1"/>
</dbReference>
<keyword evidence="3" id="KW-1003">Cell membrane</keyword>
<protein>
    <recommendedName>
        <fullName evidence="8">ABC transporter substrate-binding protein PnrA-like domain-containing protein</fullName>
    </recommendedName>
</protein>
<dbReference type="Gene3D" id="3.40.50.2300">
    <property type="match status" value="2"/>
</dbReference>
<evidence type="ECO:0000313" key="10">
    <source>
        <dbReference type="Proteomes" id="UP000094426"/>
    </source>
</evidence>